<evidence type="ECO:0000313" key="3">
    <source>
        <dbReference type="EMBL" id="MDQ0338750.1"/>
    </source>
</evidence>
<dbReference type="CDD" id="cd00093">
    <property type="entry name" value="HTH_XRE"/>
    <property type="match status" value="1"/>
</dbReference>
<evidence type="ECO:0000256" key="1">
    <source>
        <dbReference type="ARBA" id="ARBA00023125"/>
    </source>
</evidence>
<dbReference type="InterPro" id="IPR001387">
    <property type="entry name" value="Cro/C1-type_HTH"/>
</dbReference>
<dbReference type="InterPro" id="IPR013096">
    <property type="entry name" value="Cupin_2"/>
</dbReference>
<organism evidence="3 4">
    <name type="scientific">Caldalkalibacillus uzonensis</name>
    <dbReference type="NCBI Taxonomy" id="353224"/>
    <lineage>
        <taxon>Bacteria</taxon>
        <taxon>Bacillati</taxon>
        <taxon>Bacillota</taxon>
        <taxon>Bacilli</taxon>
        <taxon>Bacillales</taxon>
        <taxon>Bacillaceae</taxon>
        <taxon>Caldalkalibacillus</taxon>
    </lineage>
</organism>
<dbReference type="CDD" id="cd02209">
    <property type="entry name" value="cupin_XRE_C"/>
    <property type="match status" value="1"/>
</dbReference>
<dbReference type="PANTHER" id="PTHR46797:SF25">
    <property type="entry name" value="TRANSCRIPTIONAL REGULATOR"/>
    <property type="match status" value="1"/>
</dbReference>
<dbReference type="PANTHER" id="PTHR46797">
    <property type="entry name" value="HTH-TYPE TRANSCRIPTIONAL REGULATOR"/>
    <property type="match status" value="1"/>
</dbReference>
<name>A0ABU0CQR9_9BACI</name>
<gene>
    <name evidence="3" type="ORF">J2S00_001536</name>
</gene>
<dbReference type="InterPro" id="IPR011051">
    <property type="entry name" value="RmlC_Cupin_sf"/>
</dbReference>
<dbReference type="SUPFAM" id="SSF47413">
    <property type="entry name" value="lambda repressor-like DNA-binding domains"/>
    <property type="match status" value="1"/>
</dbReference>
<evidence type="ECO:0000259" key="2">
    <source>
        <dbReference type="PROSITE" id="PS50943"/>
    </source>
</evidence>
<reference evidence="3 4" key="1">
    <citation type="submission" date="2023-07" db="EMBL/GenBank/DDBJ databases">
        <title>Genomic Encyclopedia of Type Strains, Phase IV (KMG-IV): sequencing the most valuable type-strain genomes for metagenomic binning, comparative biology and taxonomic classification.</title>
        <authorList>
            <person name="Goeker M."/>
        </authorList>
    </citation>
    <scope>NUCLEOTIDE SEQUENCE [LARGE SCALE GENOMIC DNA]</scope>
    <source>
        <strain evidence="3 4">DSM 17740</strain>
    </source>
</reference>
<keyword evidence="1" id="KW-0238">DNA-binding</keyword>
<dbReference type="Pfam" id="PF07883">
    <property type="entry name" value="Cupin_2"/>
    <property type="match status" value="1"/>
</dbReference>
<protein>
    <submittedName>
        <fullName evidence="3">Quercetin dioxygenase-like cupin family protein</fullName>
    </submittedName>
</protein>
<dbReference type="Gene3D" id="2.60.120.10">
    <property type="entry name" value="Jelly Rolls"/>
    <property type="match status" value="1"/>
</dbReference>
<dbReference type="Gene3D" id="1.10.260.40">
    <property type="entry name" value="lambda repressor-like DNA-binding domains"/>
    <property type="match status" value="1"/>
</dbReference>
<dbReference type="SUPFAM" id="SSF51182">
    <property type="entry name" value="RmlC-like cupins"/>
    <property type="match status" value="1"/>
</dbReference>
<dbReference type="EMBL" id="JAUSUQ010000004">
    <property type="protein sequence ID" value="MDQ0338750.1"/>
    <property type="molecule type" value="Genomic_DNA"/>
</dbReference>
<dbReference type="Proteomes" id="UP001232445">
    <property type="component" value="Unassembled WGS sequence"/>
</dbReference>
<dbReference type="Pfam" id="PF01381">
    <property type="entry name" value="HTH_3"/>
    <property type="match status" value="1"/>
</dbReference>
<proteinExistence type="predicted"/>
<dbReference type="InterPro" id="IPR010982">
    <property type="entry name" value="Lambda_DNA-bd_dom_sf"/>
</dbReference>
<dbReference type="InterPro" id="IPR014710">
    <property type="entry name" value="RmlC-like_jellyroll"/>
</dbReference>
<feature type="domain" description="HTH cro/C1-type" evidence="2">
    <location>
        <begin position="1"/>
        <end position="41"/>
    </location>
</feature>
<keyword evidence="4" id="KW-1185">Reference proteome</keyword>
<dbReference type="InterPro" id="IPR050807">
    <property type="entry name" value="TransReg_Diox_bact_type"/>
</dbReference>
<evidence type="ECO:0000313" key="4">
    <source>
        <dbReference type="Proteomes" id="UP001232445"/>
    </source>
</evidence>
<comment type="caution">
    <text evidence="3">The sequence shown here is derived from an EMBL/GenBank/DDBJ whole genome shotgun (WGS) entry which is preliminary data.</text>
</comment>
<sequence>MSEKTGLSVSFLSQVERGSTSLAITSLKKIADAFNVPITHFFESFTNANFKVAAEEQKAFRIEGSSSEYIRLAGEFSGRQLEPLLVTLSPGQKQDNVFSHPGEEFYFVLDGVVIFNIDGKEYIVKAGESIHFPSNLPHFVLNPVNQSSSMLCVLTPVIF</sequence>
<accession>A0ABU0CQR9</accession>
<dbReference type="PROSITE" id="PS50943">
    <property type="entry name" value="HTH_CROC1"/>
    <property type="match status" value="1"/>
</dbReference>